<dbReference type="EMBL" id="BARU01012484">
    <property type="protein sequence ID" value="GAH41722.1"/>
    <property type="molecule type" value="Genomic_DNA"/>
</dbReference>
<name>X1F9S4_9ZZZZ</name>
<dbReference type="AlphaFoldDB" id="X1F9S4"/>
<sequence>MPYFRCEKCGALFAGWGVGRICEKCRGKLKEISKSEFYEEKKKNKNLRKEI</sequence>
<reference evidence="1" key="1">
    <citation type="journal article" date="2014" name="Front. Microbiol.">
        <title>High frequency of phylogenetically diverse reductive dehalogenase-homologous genes in deep subseafloor sedimentary metagenomes.</title>
        <authorList>
            <person name="Kawai M."/>
            <person name="Futagami T."/>
            <person name="Toyoda A."/>
            <person name="Takaki Y."/>
            <person name="Nishi S."/>
            <person name="Hori S."/>
            <person name="Arai W."/>
            <person name="Tsubouchi T."/>
            <person name="Morono Y."/>
            <person name="Uchiyama I."/>
            <person name="Ito T."/>
            <person name="Fujiyama A."/>
            <person name="Inagaki F."/>
            <person name="Takami H."/>
        </authorList>
    </citation>
    <scope>NUCLEOTIDE SEQUENCE</scope>
    <source>
        <strain evidence="1">Expedition CK06-06</strain>
    </source>
</reference>
<proteinExistence type="predicted"/>
<protein>
    <submittedName>
        <fullName evidence="1">Uncharacterized protein</fullName>
    </submittedName>
</protein>
<gene>
    <name evidence="1" type="ORF">S03H2_23001</name>
</gene>
<accession>X1F9S4</accession>
<evidence type="ECO:0000313" key="1">
    <source>
        <dbReference type="EMBL" id="GAH41722.1"/>
    </source>
</evidence>
<comment type="caution">
    <text evidence="1">The sequence shown here is derived from an EMBL/GenBank/DDBJ whole genome shotgun (WGS) entry which is preliminary data.</text>
</comment>
<organism evidence="1">
    <name type="scientific">marine sediment metagenome</name>
    <dbReference type="NCBI Taxonomy" id="412755"/>
    <lineage>
        <taxon>unclassified sequences</taxon>
        <taxon>metagenomes</taxon>
        <taxon>ecological metagenomes</taxon>
    </lineage>
</organism>